<keyword evidence="14" id="KW-0342">GTP-binding</keyword>
<dbReference type="PANTHER" id="PTHR10903:SF135">
    <property type="entry name" value="TRANSLOCASE OF CHLOROPLAST 120, CHLOROPLASTIC-RELATED"/>
    <property type="match status" value="1"/>
</dbReference>
<keyword evidence="7" id="KW-0479">Metal-binding</keyword>
<evidence type="ECO:0000259" key="17">
    <source>
        <dbReference type="Pfam" id="PF04548"/>
    </source>
</evidence>
<dbReference type="GO" id="GO:0005525">
    <property type="term" value="F:GTP binding"/>
    <property type="evidence" value="ECO:0007669"/>
    <property type="project" value="UniProtKB-KW"/>
</dbReference>
<dbReference type="VEuPathDB" id="FungiDB:RhiirFUN_023081"/>
<dbReference type="EMBL" id="KI297542">
    <property type="protein sequence ID" value="ERZ99985.1"/>
    <property type="molecule type" value="Genomic_DNA"/>
</dbReference>
<keyword evidence="12" id="KW-0653">Protein transport</keyword>
<keyword evidence="15" id="KW-0472">Membrane</keyword>
<keyword evidence="11" id="KW-0460">Magnesium</keyword>
<dbReference type="GO" id="GO:0046872">
    <property type="term" value="F:metal ion binding"/>
    <property type="evidence" value="ECO:0007669"/>
    <property type="project" value="UniProtKB-KW"/>
</dbReference>
<dbReference type="Gene3D" id="3.40.50.300">
    <property type="entry name" value="P-loop containing nucleotide triphosphate hydrolases"/>
    <property type="match status" value="1"/>
</dbReference>
<dbReference type="InterPro" id="IPR045058">
    <property type="entry name" value="GIMA/IAN/Toc"/>
</dbReference>
<evidence type="ECO:0000256" key="16">
    <source>
        <dbReference type="ARBA" id="ARBA00024013"/>
    </source>
</evidence>
<dbReference type="Pfam" id="PF04548">
    <property type="entry name" value="AIG1"/>
    <property type="match status" value="1"/>
</dbReference>
<keyword evidence="8" id="KW-0547">Nucleotide-binding</keyword>
<keyword evidence="13" id="KW-1133">Transmembrane helix</keyword>
<keyword evidence="4" id="KW-0150">Chloroplast</keyword>
<keyword evidence="5" id="KW-0934">Plastid</keyword>
<dbReference type="eggNOG" id="ENOG502RXKJ">
    <property type="taxonomic scope" value="Eukaryota"/>
</dbReference>
<evidence type="ECO:0000256" key="3">
    <source>
        <dbReference type="ARBA" id="ARBA00022448"/>
    </source>
</evidence>
<dbReference type="InterPro" id="IPR006703">
    <property type="entry name" value="G_AIG1"/>
</dbReference>
<dbReference type="GO" id="GO:0016020">
    <property type="term" value="C:membrane"/>
    <property type="evidence" value="ECO:0007669"/>
    <property type="project" value="UniProtKB-SubCell"/>
</dbReference>
<evidence type="ECO:0000256" key="4">
    <source>
        <dbReference type="ARBA" id="ARBA00022528"/>
    </source>
</evidence>
<dbReference type="GO" id="GO:0015031">
    <property type="term" value="P:protein transport"/>
    <property type="evidence" value="ECO:0007669"/>
    <property type="project" value="UniProtKB-KW"/>
</dbReference>
<gene>
    <name evidence="18" type="ORF">GLOINDRAFT_8957</name>
</gene>
<evidence type="ECO:0000256" key="10">
    <source>
        <dbReference type="ARBA" id="ARBA00022805"/>
    </source>
</evidence>
<evidence type="ECO:0000256" key="14">
    <source>
        <dbReference type="ARBA" id="ARBA00023134"/>
    </source>
</evidence>
<dbReference type="GO" id="GO:0016787">
    <property type="term" value="F:hydrolase activity"/>
    <property type="evidence" value="ECO:0007669"/>
    <property type="project" value="UniProtKB-KW"/>
</dbReference>
<reference evidence="18" key="1">
    <citation type="submission" date="2013-07" db="EMBL/GenBank/DDBJ databases">
        <title>The genome of an arbuscular mycorrhizal fungus provides insights into the evolution of the oldest plant symbiosis.</title>
        <authorList>
            <consortium name="DOE Joint Genome Institute"/>
            <person name="Tisserant E."/>
            <person name="Malbreil M."/>
            <person name="Kuo A."/>
            <person name="Kohler A."/>
            <person name="Symeonidi A."/>
            <person name="Balestrini R."/>
            <person name="Charron P."/>
            <person name="Duensing N."/>
            <person name="Frei-dit-Frey N."/>
            <person name="Gianinazzi-Pearson V."/>
            <person name="Gilbert B."/>
            <person name="Handa Y."/>
            <person name="Hijri M."/>
            <person name="Kaul R."/>
            <person name="Kawaguchi M."/>
            <person name="Krajinski F."/>
            <person name="Lammers P."/>
            <person name="Lapierre D."/>
            <person name="Masclaux F.G."/>
            <person name="Murat C."/>
            <person name="Morin E."/>
            <person name="Ndikumana S."/>
            <person name="Pagni M."/>
            <person name="Petitpierre D."/>
            <person name="Requena N."/>
            <person name="Rosikiewicz P."/>
            <person name="Riley R."/>
            <person name="Saito K."/>
            <person name="San Clemente H."/>
            <person name="Shapiro H."/>
            <person name="van Tuinen D."/>
            <person name="Becard G."/>
            <person name="Bonfante P."/>
            <person name="Paszkowski U."/>
            <person name="Shachar-Hill Y."/>
            <person name="Young J.P."/>
            <person name="Sanders I.R."/>
            <person name="Henrissat B."/>
            <person name="Rensing S.A."/>
            <person name="Grigoriev I.V."/>
            <person name="Corradi N."/>
            <person name="Roux C."/>
            <person name="Martin F."/>
        </authorList>
    </citation>
    <scope>NUCLEOTIDE SEQUENCE</scope>
    <source>
        <strain evidence="18">DAOM 197198</strain>
    </source>
</reference>
<accession>U9T9I5</accession>
<dbReference type="SUPFAM" id="SSF52540">
    <property type="entry name" value="P-loop containing nucleoside triphosphate hydrolases"/>
    <property type="match status" value="1"/>
</dbReference>
<comment type="subcellular location">
    <subcellularLocation>
        <location evidence="2">Membrane</location>
        <topology evidence="2">Single-pass membrane protein</topology>
    </subcellularLocation>
    <subcellularLocation>
        <location evidence="16">Plastid</location>
        <location evidence="16">Chloroplast outer membrane</location>
    </subcellularLocation>
</comment>
<evidence type="ECO:0000256" key="7">
    <source>
        <dbReference type="ARBA" id="ARBA00022723"/>
    </source>
</evidence>
<evidence type="ECO:0000313" key="18">
    <source>
        <dbReference type="EMBL" id="ERZ99985.1"/>
    </source>
</evidence>
<evidence type="ECO:0000256" key="5">
    <source>
        <dbReference type="ARBA" id="ARBA00022640"/>
    </source>
</evidence>
<evidence type="ECO:0000256" key="12">
    <source>
        <dbReference type="ARBA" id="ARBA00022927"/>
    </source>
</evidence>
<evidence type="ECO:0000256" key="8">
    <source>
        <dbReference type="ARBA" id="ARBA00022741"/>
    </source>
</evidence>
<protein>
    <recommendedName>
        <fullName evidence="17">AIG1-type G domain-containing protein</fullName>
    </recommendedName>
</protein>
<keyword evidence="6" id="KW-0812">Transmembrane</keyword>
<comment type="cofactor">
    <cofactor evidence="1">
        <name>Mg(2+)</name>
        <dbReference type="ChEBI" id="CHEBI:18420"/>
    </cofactor>
</comment>
<dbReference type="HOGENOM" id="CLU_010468_4_1_1"/>
<keyword evidence="3" id="KW-0813">Transport</keyword>
<keyword evidence="10" id="KW-1002">Plastid outer membrane</keyword>
<dbReference type="AlphaFoldDB" id="U9T9I5"/>
<evidence type="ECO:0000256" key="9">
    <source>
        <dbReference type="ARBA" id="ARBA00022801"/>
    </source>
</evidence>
<feature type="domain" description="AIG1-type G" evidence="17">
    <location>
        <begin position="19"/>
        <end position="116"/>
    </location>
</feature>
<evidence type="ECO:0000256" key="13">
    <source>
        <dbReference type="ARBA" id="ARBA00022989"/>
    </source>
</evidence>
<dbReference type="InterPro" id="IPR027417">
    <property type="entry name" value="P-loop_NTPase"/>
</dbReference>
<name>U9T9I5_RHIID</name>
<organism evidence="18">
    <name type="scientific">Rhizophagus irregularis (strain DAOM 181602 / DAOM 197198 / MUCL 43194)</name>
    <name type="common">Arbuscular mycorrhizal fungus</name>
    <name type="synonym">Glomus intraradices</name>
    <dbReference type="NCBI Taxonomy" id="747089"/>
    <lineage>
        <taxon>Eukaryota</taxon>
        <taxon>Fungi</taxon>
        <taxon>Fungi incertae sedis</taxon>
        <taxon>Mucoromycota</taxon>
        <taxon>Glomeromycotina</taxon>
        <taxon>Glomeromycetes</taxon>
        <taxon>Glomerales</taxon>
        <taxon>Glomeraceae</taxon>
        <taxon>Rhizophagus</taxon>
    </lineage>
</organism>
<keyword evidence="9" id="KW-0378">Hydrolase</keyword>
<evidence type="ECO:0000256" key="1">
    <source>
        <dbReference type="ARBA" id="ARBA00001946"/>
    </source>
</evidence>
<evidence type="ECO:0000256" key="2">
    <source>
        <dbReference type="ARBA" id="ARBA00004167"/>
    </source>
</evidence>
<evidence type="ECO:0000256" key="6">
    <source>
        <dbReference type="ARBA" id="ARBA00022692"/>
    </source>
</evidence>
<evidence type="ECO:0000256" key="11">
    <source>
        <dbReference type="ARBA" id="ARBA00022842"/>
    </source>
</evidence>
<evidence type="ECO:0000256" key="15">
    <source>
        <dbReference type="ARBA" id="ARBA00023136"/>
    </source>
</evidence>
<proteinExistence type="predicted"/>
<sequence length="207" mass="23477">MSSKLCDRISTDPYSTAPTILLIGKAGAGKSTLANMLIGEEKFKTSEGLDTCTNICQNTLINLNSKEYNLVDTPGIFSTYGPNDDEVLGEIAQSIVRCNHGIIAFLFVIGKKRQTKDRYFMEDCFNDRIKSFLDKVGNRWVISPDPDMFEEPKSVVERHMNDLKSYIGEFRHVEIVEIISAMTFYFRQATLIEMKIGDEFLSDLFNN</sequence>
<dbReference type="PANTHER" id="PTHR10903">
    <property type="entry name" value="GTPASE, IMAP FAMILY MEMBER-RELATED"/>
    <property type="match status" value="1"/>
</dbReference>